<evidence type="ECO:0000256" key="2">
    <source>
        <dbReference type="ARBA" id="ARBA00022741"/>
    </source>
</evidence>
<dbReference type="InterPro" id="IPR036451">
    <property type="entry name" value="CblAdoTrfase-like_sf"/>
</dbReference>
<dbReference type="Pfam" id="PF01923">
    <property type="entry name" value="Cob_adeno_trans"/>
    <property type="match status" value="1"/>
</dbReference>
<feature type="domain" description="Cobalamin adenosyltransferase-like" evidence="4">
    <location>
        <begin position="98"/>
        <end position="252"/>
    </location>
</feature>
<evidence type="ECO:0000259" key="4">
    <source>
        <dbReference type="Pfam" id="PF01923"/>
    </source>
</evidence>
<keyword evidence="2" id="KW-0547">Nucleotide-binding</keyword>
<dbReference type="GO" id="GO:0008817">
    <property type="term" value="F:corrinoid adenosyltransferase activity"/>
    <property type="evidence" value="ECO:0007669"/>
    <property type="project" value="InterPro"/>
</dbReference>
<name>A0A0J5LX72_PLUGE</name>
<dbReference type="NCBIfam" id="NF011595">
    <property type="entry name" value="PRK15020.1"/>
    <property type="match status" value="1"/>
</dbReference>
<protein>
    <submittedName>
        <fullName evidence="5">Ethanolamine utilization cobalamin adenosyltransferase</fullName>
    </submittedName>
</protein>
<keyword evidence="1 5" id="KW-0808">Transferase</keyword>
<keyword evidence="6" id="KW-1185">Reference proteome</keyword>
<proteinExistence type="predicted"/>
<dbReference type="InterPro" id="IPR016030">
    <property type="entry name" value="CblAdoTrfase-like"/>
</dbReference>
<reference evidence="5 6" key="1">
    <citation type="submission" date="2015-05" db="EMBL/GenBank/DDBJ databases">
        <title>Genome sequences of Pluralibacter gergoviae.</title>
        <authorList>
            <person name="Greninger A.L."/>
            <person name="Miller S."/>
        </authorList>
    </citation>
    <scope>NUCLEOTIDE SEQUENCE [LARGE SCALE GENOMIC DNA]</scope>
    <source>
        <strain evidence="5 6">JS81F13</strain>
    </source>
</reference>
<dbReference type="PATRIC" id="fig|61647.15.peg.3258"/>
<dbReference type="AlphaFoldDB" id="A0A0J5LX72"/>
<dbReference type="EMBL" id="LDZF01000030">
    <property type="protein sequence ID" value="KMK11369.1"/>
    <property type="molecule type" value="Genomic_DNA"/>
</dbReference>
<dbReference type="InterPro" id="IPR009194">
    <property type="entry name" value="AdoTrfase_EutT"/>
</dbReference>
<evidence type="ECO:0000313" key="5">
    <source>
        <dbReference type="EMBL" id="KMK11369.1"/>
    </source>
</evidence>
<evidence type="ECO:0000256" key="3">
    <source>
        <dbReference type="ARBA" id="ARBA00022840"/>
    </source>
</evidence>
<dbReference type="GO" id="GO:0006580">
    <property type="term" value="P:ethanolamine metabolic process"/>
    <property type="evidence" value="ECO:0007669"/>
    <property type="project" value="InterPro"/>
</dbReference>
<dbReference type="GO" id="GO:0009236">
    <property type="term" value="P:cobalamin biosynthetic process"/>
    <property type="evidence" value="ECO:0007669"/>
    <property type="project" value="InterPro"/>
</dbReference>
<dbReference type="eggNOG" id="COG4812">
    <property type="taxonomic scope" value="Bacteria"/>
</dbReference>
<comment type="caution">
    <text evidence="5">The sequence shown here is derived from an EMBL/GenBank/DDBJ whole genome shotgun (WGS) entry which is preliminary data.</text>
</comment>
<keyword evidence="3" id="KW-0067">ATP-binding</keyword>
<evidence type="ECO:0000313" key="6">
    <source>
        <dbReference type="Proteomes" id="UP000036196"/>
    </source>
</evidence>
<dbReference type="SUPFAM" id="SSF89028">
    <property type="entry name" value="Cobalamin adenosyltransferase-like"/>
    <property type="match status" value="1"/>
</dbReference>
<evidence type="ECO:0000256" key="1">
    <source>
        <dbReference type="ARBA" id="ARBA00022679"/>
    </source>
</evidence>
<organism evidence="5 6">
    <name type="scientific">Pluralibacter gergoviae</name>
    <name type="common">Enterobacter gergoviae</name>
    <dbReference type="NCBI Taxonomy" id="61647"/>
    <lineage>
        <taxon>Bacteria</taxon>
        <taxon>Pseudomonadati</taxon>
        <taxon>Pseudomonadota</taxon>
        <taxon>Gammaproteobacteria</taxon>
        <taxon>Enterobacterales</taxon>
        <taxon>Enterobacteriaceae</taxon>
        <taxon>Pluralibacter</taxon>
    </lineage>
</organism>
<sequence length="277" mass="30485">MTFITEDWLRDNFTLSEGSEIHLPADSRMTPSARELIEGRHLQVKFQDRQGRLFVETGSADKATPDLRAVHGLTSRDKAETAGCELCHQPVAVKPDTLTHLNAHVMVAKNDPRLAFRAALDATIAEAVWLQIEFAQTPLRGWLADIRSVLGNIMRADALGEPMAEQRIGELTADELHRLSHQPLKYLGHDHIVPDVSHGRSAAMLNLLRSKIREAEIAAARIYIDAGFQVTRPDIMQALNRLSSAVYVLMVMAVREGGVMTGQALKQALSGGGAHVH</sequence>
<dbReference type="GO" id="GO:0005524">
    <property type="term" value="F:ATP binding"/>
    <property type="evidence" value="ECO:0007669"/>
    <property type="project" value="UniProtKB-KW"/>
</dbReference>
<dbReference type="STRING" id="61647.LG71_11865"/>
<gene>
    <name evidence="5" type="ORF">ABW06_21790</name>
</gene>
<dbReference type="RefSeq" id="WP_048280561.1">
    <property type="nucleotide sequence ID" value="NZ_LDZF01000030.1"/>
</dbReference>
<dbReference type="PIRSF" id="PIRSF012294">
    <property type="entry name" value="ATR_EutT"/>
    <property type="match status" value="1"/>
</dbReference>
<dbReference type="Proteomes" id="UP000036196">
    <property type="component" value="Unassembled WGS sequence"/>
</dbReference>
<dbReference type="Gene3D" id="1.20.1200.10">
    <property type="entry name" value="Cobalamin adenosyltransferase-like"/>
    <property type="match status" value="1"/>
</dbReference>
<accession>A0A0J5LX72</accession>